<dbReference type="Gene3D" id="4.10.60.10">
    <property type="entry name" value="Zinc finger, CCHC-type"/>
    <property type="match status" value="1"/>
</dbReference>
<dbReference type="Pfam" id="PF00098">
    <property type="entry name" value="zf-CCHC"/>
    <property type="match status" value="2"/>
</dbReference>
<feature type="domain" description="CCHC-type" evidence="7">
    <location>
        <begin position="156"/>
        <end position="172"/>
    </location>
</feature>
<comment type="caution">
    <text evidence="8">The sequence shown here is derived from an EMBL/GenBank/DDBJ whole genome shotgun (WGS) entry which is preliminary data.</text>
</comment>
<evidence type="ECO:0000256" key="6">
    <source>
        <dbReference type="SAM" id="MobiDB-lite"/>
    </source>
</evidence>
<dbReference type="PROSITE" id="PS50158">
    <property type="entry name" value="ZF_CCHC"/>
    <property type="match status" value="1"/>
</dbReference>
<dbReference type="SUPFAM" id="SSF57756">
    <property type="entry name" value="Retrovirus zinc finger-like domains"/>
    <property type="match status" value="1"/>
</dbReference>
<evidence type="ECO:0000313" key="9">
    <source>
        <dbReference type="Proteomes" id="UP001159042"/>
    </source>
</evidence>
<gene>
    <name evidence="8" type="ORF">NQ315_002749</name>
</gene>
<dbReference type="AlphaFoldDB" id="A0AAV8VJF3"/>
<keyword evidence="3 5" id="KW-0863">Zinc-finger</keyword>
<dbReference type="EMBL" id="JANEYG010000070">
    <property type="protein sequence ID" value="KAJ8914477.1"/>
    <property type="molecule type" value="Genomic_DNA"/>
</dbReference>
<evidence type="ECO:0000256" key="4">
    <source>
        <dbReference type="ARBA" id="ARBA00022833"/>
    </source>
</evidence>
<protein>
    <recommendedName>
        <fullName evidence="7">CCHC-type domain-containing protein</fullName>
    </recommendedName>
</protein>
<dbReference type="PANTHER" id="PTHR47103">
    <property type="entry name" value="DNA-BINDING PROTEIN"/>
    <property type="match status" value="1"/>
</dbReference>
<keyword evidence="4" id="KW-0862">Zinc</keyword>
<proteinExistence type="predicted"/>
<evidence type="ECO:0000259" key="7">
    <source>
        <dbReference type="PROSITE" id="PS50158"/>
    </source>
</evidence>
<dbReference type="PANTHER" id="PTHR47103:SF8">
    <property type="entry name" value="DNA-BINDING PROTEIN"/>
    <property type="match status" value="1"/>
</dbReference>
<keyword evidence="2" id="KW-0677">Repeat</keyword>
<reference evidence="8 9" key="1">
    <citation type="journal article" date="2023" name="Insect Mol. Biol.">
        <title>Genome sequencing provides insights into the evolution of gene families encoding plant cell wall-degrading enzymes in longhorned beetles.</title>
        <authorList>
            <person name="Shin N.R."/>
            <person name="Okamura Y."/>
            <person name="Kirsch R."/>
            <person name="Pauchet Y."/>
        </authorList>
    </citation>
    <scope>NUCLEOTIDE SEQUENCE [LARGE SCALE GENOMIC DNA]</scope>
    <source>
        <strain evidence="8">EAD_L_NR</strain>
    </source>
</reference>
<accession>A0AAV8VJF3</accession>
<dbReference type="SMART" id="SM00343">
    <property type="entry name" value="ZnF_C2HC"/>
    <property type="match status" value="3"/>
</dbReference>
<evidence type="ECO:0000313" key="8">
    <source>
        <dbReference type="EMBL" id="KAJ8914477.1"/>
    </source>
</evidence>
<dbReference type="InterPro" id="IPR001878">
    <property type="entry name" value="Znf_CCHC"/>
</dbReference>
<evidence type="ECO:0000256" key="1">
    <source>
        <dbReference type="ARBA" id="ARBA00022723"/>
    </source>
</evidence>
<name>A0AAV8VJF3_9CUCU</name>
<organism evidence="8 9">
    <name type="scientific">Exocentrus adspersus</name>
    <dbReference type="NCBI Taxonomy" id="1586481"/>
    <lineage>
        <taxon>Eukaryota</taxon>
        <taxon>Metazoa</taxon>
        <taxon>Ecdysozoa</taxon>
        <taxon>Arthropoda</taxon>
        <taxon>Hexapoda</taxon>
        <taxon>Insecta</taxon>
        <taxon>Pterygota</taxon>
        <taxon>Neoptera</taxon>
        <taxon>Endopterygota</taxon>
        <taxon>Coleoptera</taxon>
        <taxon>Polyphaga</taxon>
        <taxon>Cucujiformia</taxon>
        <taxon>Chrysomeloidea</taxon>
        <taxon>Cerambycidae</taxon>
        <taxon>Lamiinae</taxon>
        <taxon>Acanthocinini</taxon>
        <taxon>Exocentrus</taxon>
    </lineage>
</organism>
<dbReference type="GO" id="GO:0003676">
    <property type="term" value="F:nucleic acid binding"/>
    <property type="evidence" value="ECO:0007669"/>
    <property type="project" value="InterPro"/>
</dbReference>
<evidence type="ECO:0000256" key="3">
    <source>
        <dbReference type="ARBA" id="ARBA00022771"/>
    </source>
</evidence>
<evidence type="ECO:0000256" key="2">
    <source>
        <dbReference type="ARBA" id="ARBA00022737"/>
    </source>
</evidence>
<keyword evidence="1" id="KW-0479">Metal-binding</keyword>
<dbReference type="Proteomes" id="UP001159042">
    <property type="component" value="Unassembled WGS sequence"/>
</dbReference>
<dbReference type="GO" id="GO:0008270">
    <property type="term" value="F:zinc ion binding"/>
    <property type="evidence" value="ECO:0007669"/>
    <property type="project" value="UniProtKB-KW"/>
</dbReference>
<keyword evidence="9" id="KW-1185">Reference proteome</keyword>
<feature type="region of interest" description="Disordered" evidence="6">
    <location>
        <begin position="228"/>
        <end position="253"/>
    </location>
</feature>
<sequence>MKALRVPPLEAKNSDLLFLGEQAEEESGNEGIWNVFERRYPDLAVAEGKITQMAINTKLINGAGEAEERIQYIFKAEIENADIDGITSKEEAVQAIKREVGPDGLLSTGELRPYFGDNQALTVILKKDAAETLIRKGKIRIGLNRCSVLEKVAVLRCFKCWGYGHMAKECREQTDLSKACRKCGSLEHIANDCRNVTFCINCRKVGHLAGGRNCPEFRKALKKVKMKSKAKWKSSRLEPRPKMRAEGEEEMEL</sequence>
<evidence type="ECO:0000256" key="5">
    <source>
        <dbReference type="PROSITE-ProRule" id="PRU00047"/>
    </source>
</evidence>
<dbReference type="InterPro" id="IPR036875">
    <property type="entry name" value="Znf_CCHC_sf"/>
</dbReference>
<feature type="compositionally biased region" description="Basic and acidic residues" evidence="6">
    <location>
        <begin position="235"/>
        <end position="246"/>
    </location>
</feature>